<dbReference type="Pfam" id="PF02527">
    <property type="entry name" value="GidB"/>
    <property type="match status" value="1"/>
</dbReference>
<dbReference type="SUPFAM" id="SSF53335">
    <property type="entry name" value="S-adenosyl-L-methionine-dependent methyltransferases"/>
    <property type="match status" value="1"/>
</dbReference>
<organism evidence="4">
    <name type="scientific">freshwater metagenome</name>
    <dbReference type="NCBI Taxonomy" id="449393"/>
    <lineage>
        <taxon>unclassified sequences</taxon>
        <taxon>metagenomes</taxon>
        <taxon>ecological metagenomes</taxon>
    </lineage>
</organism>
<dbReference type="InterPro" id="IPR003682">
    <property type="entry name" value="rRNA_ssu_MeTfrase_G"/>
</dbReference>
<dbReference type="HAMAP" id="MF_00074">
    <property type="entry name" value="16SrRNA_methyltr_G"/>
    <property type="match status" value="1"/>
</dbReference>
<keyword evidence="1" id="KW-0963">Cytoplasm</keyword>
<accession>A0A6J7QL69</accession>
<dbReference type="AlphaFoldDB" id="A0A6J7QL69"/>
<evidence type="ECO:0000256" key="2">
    <source>
        <dbReference type="ARBA" id="ARBA00022552"/>
    </source>
</evidence>
<sequence length="211" mass="22842">MPAILLTEAARENLLMVFEAAKEEGALGPSPVDEHLKHALAWAEILPEPKRFVDLGSGGGVPGLILAMLFPESEAVLIDARRRRSANLEISVHTLGLTERVTVLCARAEEAGRDPELRGSFDLVVARSFGSPAITAECAAPFLSVGGSLSVSEPPSASDDRWQEEGLNALGLAKPELHRIGEAGFMVSRLETLCPERYPRRNGMPEKRPLW</sequence>
<protein>
    <submittedName>
        <fullName evidence="4">Unannotated protein</fullName>
    </submittedName>
</protein>
<dbReference type="GO" id="GO:0005829">
    <property type="term" value="C:cytosol"/>
    <property type="evidence" value="ECO:0007669"/>
    <property type="project" value="TreeGrafter"/>
</dbReference>
<dbReference type="EMBL" id="CAFBPF010000138">
    <property type="protein sequence ID" value="CAB5017726.1"/>
    <property type="molecule type" value="Genomic_DNA"/>
</dbReference>
<dbReference type="PANTHER" id="PTHR31760:SF0">
    <property type="entry name" value="S-ADENOSYL-L-METHIONINE-DEPENDENT METHYLTRANSFERASES SUPERFAMILY PROTEIN"/>
    <property type="match status" value="1"/>
</dbReference>
<dbReference type="Gene3D" id="3.40.50.150">
    <property type="entry name" value="Vaccinia Virus protein VP39"/>
    <property type="match status" value="1"/>
</dbReference>
<gene>
    <name evidence="4" type="ORF">UFOPK4071_01057</name>
</gene>
<evidence type="ECO:0000313" key="4">
    <source>
        <dbReference type="EMBL" id="CAB5017726.1"/>
    </source>
</evidence>
<reference evidence="4" key="1">
    <citation type="submission" date="2020-05" db="EMBL/GenBank/DDBJ databases">
        <authorList>
            <person name="Chiriac C."/>
            <person name="Salcher M."/>
            <person name="Ghai R."/>
            <person name="Kavagutti S V."/>
        </authorList>
    </citation>
    <scope>NUCLEOTIDE SEQUENCE</scope>
</reference>
<dbReference type="InterPro" id="IPR029063">
    <property type="entry name" value="SAM-dependent_MTases_sf"/>
</dbReference>
<name>A0A6J7QL69_9ZZZZ</name>
<dbReference type="CDD" id="cd02440">
    <property type="entry name" value="AdoMet_MTases"/>
    <property type="match status" value="1"/>
</dbReference>
<dbReference type="PANTHER" id="PTHR31760">
    <property type="entry name" value="S-ADENOSYL-L-METHIONINE-DEPENDENT METHYLTRANSFERASES SUPERFAMILY PROTEIN"/>
    <property type="match status" value="1"/>
</dbReference>
<proteinExistence type="inferred from homology"/>
<evidence type="ECO:0000256" key="3">
    <source>
        <dbReference type="ARBA" id="ARBA00022679"/>
    </source>
</evidence>
<dbReference type="GO" id="GO:0070043">
    <property type="term" value="F:rRNA (guanine-N7-)-methyltransferase activity"/>
    <property type="evidence" value="ECO:0007669"/>
    <property type="project" value="TreeGrafter"/>
</dbReference>
<evidence type="ECO:0000256" key="1">
    <source>
        <dbReference type="ARBA" id="ARBA00022490"/>
    </source>
</evidence>
<keyword evidence="2" id="KW-0698">rRNA processing</keyword>
<keyword evidence="3" id="KW-0808">Transferase</keyword>